<sequence length="82" mass="9009">MLMKVGCFRFLTISVGRGQVKGQVKGYTLSGVHLLLFVGESLIELPRLSLLGGNDTSPALKGLVERERNQSNHKEGLGLRRM</sequence>
<geneLocation type="mitochondrion" evidence="1"/>
<protein>
    <submittedName>
        <fullName evidence="1">Uncharacterized protein</fullName>
    </submittedName>
</protein>
<dbReference type="AlphaFoldDB" id="A0A101M1E1"/>
<accession>A0A101M1E1</accession>
<organism evidence="1">
    <name type="scientific">Picea glauca</name>
    <name type="common">White spruce</name>
    <name type="synonym">Pinus glauca</name>
    <dbReference type="NCBI Taxonomy" id="3330"/>
    <lineage>
        <taxon>Eukaryota</taxon>
        <taxon>Viridiplantae</taxon>
        <taxon>Streptophyta</taxon>
        <taxon>Embryophyta</taxon>
        <taxon>Tracheophyta</taxon>
        <taxon>Spermatophyta</taxon>
        <taxon>Pinopsida</taxon>
        <taxon>Pinidae</taxon>
        <taxon>Conifers I</taxon>
        <taxon>Pinales</taxon>
        <taxon>Pinaceae</taxon>
        <taxon>Picea</taxon>
    </lineage>
</organism>
<reference evidence="1" key="1">
    <citation type="journal article" date="2015" name="Genome Biol. Evol.">
        <title>Organellar Genomes of White Spruce (Picea glauca): Assembly and Annotation.</title>
        <authorList>
            <person name="Jackman S.D."/>
            <person name="Warren R.L."/>
            <person name="Gibb E.A."/>
            <person name="Vandervalk B.P."/>
            <person name="Mohamadi H."/>
            <person name="Chu J."/>
            <person name="Raymond A."/>
            <person name="Pleasance S."/>
            <person name="Coope R."/>
            <person name="Wildung M.R."/>
            <person name="Ritland C.E."/>
            <person name="Bousquet J."/>
            <person name="Jones S.J."/>
            <person name="Bohlmann J."/>
            <person name="Birol I."/>
        </authorList>
    </citation>
    <scope>NUCLEOTIDE SEQUENCE [LARGE SCALE GENOMIC DNA]</scope>
    <source>
        <tissue evidence="1">Flushing bud</tissue>
    </source>
</reference>
<dbReference type="EMBL" id="LKAM01000003">
    <property type="protein sequence ID" value="KUM49110.1"/>
    <property type="molecule type" value="Genomic_DNA"/>
</dbReference>
<name>A0A101M1E1_PICGL</name>
<gene>
    <name evidence="1" type="ORF">ABT39_MTgene3659</name>
</gene>
<keyword evidence="1" id="KW-0496">Mitochondrion</keyword>
<comment type="caution">
    <text evidence="1">The sequence shown here is derived from an EMBL/GenBank/DDBJ whole genome shotgun (WGS) entry which is preliminary data.</text>
</comment>
<evidence type="ECO:0000313" key="1">
    <source>
        <dbReference type="EMBL" id="KUM49110.1"/>
    </source>
</evidence>
<proteinExistence type="predicted"/>